<keyword evidence="7" id="KW-0282">Flagellum</keyword>
<dbReference type="HAMAP" id="MF_01457">
    <property type="entry name" value="YcgR"/>
    <property type="match status" value="1"/>
</dbReference>
<keyword evidence="7" id="KW-0966">Cell projection</keyword>
<organism evidence="7 8">
    <name type="scientific">Caldimonas caldifontis</name>
    <dbReference type="NCBI Taxonomy" id="1452508"/>
    <lineage>
        <taxon>Bacteria</taxon>
        <taxon>Pseudomonadati</taxon>
        <taxon>Pseudomonadota</taxon>
        <taxon>Betaproteobacteria</taxon>
        <taxon>Burkholderiales</taxon>
        <taxon>Sphaerotilaceae</taxon>
        <taxon>Caldimonas</taxon>
    </lineage>
</organism>
<comment type="similarity">
    <text evidence="4">Belongs to the YcgR family.</text>
</comment>
<dbReference type="GO" id="GO:0035438">
    <property type="term" value="F:cyclic-di-GMP binding"/>
    <property type="evidence" value="ECO:0007669"/>
    <property type="project" value="UniProtKB-UniRule"/>
</dbReference>
<comment type="function">
    <text evidence="4">Acts as a flagellar brake, regulating swimming and swarming in a bis-(3'-5') cyclic diguanylic acid (c-di-GMP)-dependent manner. Binds 1 c-di-GMP dimer per subunit. Increasing levels of c-di-GMP lead to decreased motility.</text>
</comment>
<dbReference type="RefSeq" id="WP_104300879.1">
    <property type="nucleotide sequence ID" value="NZ_PSNX01000002.1"/>
</dbReference>
<dbReference type="Pfam" id="PF07238">
    <property type="entry name" value="PilZ"/>
    <property type="match status" value="1"/>
</dbReference>
<dbReference type="InterPro" id="IPR023787">
    <property type="entry name" value="T3SS_YcgR"/>
</dbReference>
<keyword evidence="2 4" id="KW-0547">Nucleotide-binding</keyword>
<evidence type="ECO:0000259" key="5">
    <source>
        <dbReference type="Pfam" id="PF07238"/>
    </source>
</evidence>
<dbReference type="GO" id="GO:0071973">
    <property type="term" value="P:bacterial-type flagellum-dependent cell motility"/>
    <property type="evidence" value="ECO:0007669"/>
    <property type="project" value="UniProtKB-UniRule"/>
</dbReference>
<dbReference type="Gene3D" id="2.40.10.220">
    <property type="entry name" value="predicted glycosyltransferase like domains"/>
    <property type="match status" value="1"/>
</dbReference>
<dbReference type="OrthoDB" id="5572581at2"/>
<dbReference type="Gene3D" id="2.30.110.10">
    <property type="entry name" value="Electron Transport, Fmn-binding Protein, Chain A"/>
    <property type="match status" value="1"/>
</dbReference>
<protein>
    <recommendedName>
        <fullName evidence="4">Flagellar brake protein YcgR</fullName>
    </recommendedName>
    <alternativeName>
        <fullName evidence="4">Cyclic di-GMP binding protein YcgR</fullName>
    </alternativeName>
</protein>
<dbReference type="InterPro" id="IPR009926">
    <property type="entry name" value="T3SS_YcgR_PilZN"/>
</dbReference>
<proteinExistence type="inferred from homology"/>
<evidence type="ECO:0000313" key="7">
    <source>
        <dbReference type="EMBL" id="PPE67856.1"/>
    </source>
</evidence>
<feature type="domain" description="PilZ" evidence="5">
    <location>
        <begin position="130"/>
        <end position="242"/>
    </location>
</feature>
<evidence type="ECO:0000256" key="3">
    <source>
        <dbReference type="ARBA" id="ARBA00023143"/>
    </source>
</evidence>
<dbReference type="InterPro" id="IPR009875">
    <property type="entry name" value="PilZ_domain"/>
</dbReference>
<evidence type="ECO:0000256" key="2">
    <source>
        <dbReference type="ARBA" id="ARBA00022741"/>
    </source>
</evidence>
<reference evidence="7 8" key="1">
    <citation type="submission" date="2018-02" db="EMBL/GenBank/DDBJ databases">
        <title>Reclassifiation of [Polyangium] brachysporum DSM 7029 as Guopingzhaonella breviflexa gen. nov., sp. nov., a member of the family Comamonadaceae.</title>
        <authorList>
            <person name="Tang B."/>
        </authorList>
    </citation>
    <scope>NUCLEOTIDE SEQUENCE [LARGE SCALE GENOMIC DNA]</scope>
    <source>
        <strain evidence="7 8">BCRC 80649</strain>
    </source>
</reference>
<name>A0A2S5SYP4_9BURK</name>
<comment type="subunit">
    <text evidence="4">Monomer. Interacts with the flagellar basal bodies.</text>
</comment>
<evidence type="ECO:0000256" key="1">
    <source>
        <dbReference type="ARBA" id="ARBA00022636"/>
    </source>
</evidence>
<evidence type="ECO:0000259" key="6">
    <source>
        <dbReference type="Pfam" id="PF07317"/>
    </source>
</evidence>
<keyword evidence="8" id="KW-1185">Reference proteome</keyword>
<feature type="domain" description="Type III secretion system flagellar brake protein YcgR PilZN" evidence="6">
    <location>
        <begin position="22"/>
        <end position="128"/>
    </location>
</feature>
<gene>
    <name evidence="4" type="primary">ycgR</name>
    <name evidence="7" type="ORF">C1704_03075</name>
</gene>
<evidence type="ECO:0000256" key="4">
    <source>
        <dbReference type="HAMAP-Rule" id="MF_01457"/>
    </source>
</evidence>
<dbReference type="GO" id="GO:0009425">
    <property type="term" value="C:bacterial-type flagellum basal body"/>
    <property type="evidence" value="ECO:0007669"/>
    <property type="project" value="UniProtKB-SubCell"/>
</dbReference>
<evidence type="ECO:0000313" key="8">
    <source>
        <dbReference type="Proteomes" id="UP000238605"/>
    </source>
</evidence>
<keyword evidence="3 4" id="KW-0975">Bacterial flagellum</keyword>
<accession>A0A2S5SYP4</accession>
<dbReference type="AlphaFoldDB" id="A0A2S5SYP4"/>
<dbReference type="Pfam" id="PF07317">
    <property type="entry name" value="PilZN"/>
    <property type="match status" value="1"/>
</dbReference>
<keyword evidence="1 4" id="KW-0973">c-di-GMP</keyword>
<sequence length="256" mass="28582">METMPMPLSPDEPEARSALDDFRITEPFEILSLLRQMQEHHSLITIATPRGASFVTTIFEVNKAKGVVRFTVDAHEPQLERVLDSDEVVGVGYLDSVKIQFDLDGLVHVHAGQGQSALNGRLPKELFRFQRRSSYRVRPLVKSGPSLRLRHPAMEDVWLDLRVIDVSLGGIAVFVPDNTPLIEPGTLITQTLIELDDDTRFNASLRVAHITGVNDTAKGVRMGCELEGMSGESLRALQRFIDQTQKQRRLMALDGS</sequence>
<keyword evidence="7" id="KW-0969">Cilium</keyword>
<dbReference type="EMBL" id="PSNX01000002">
    <property type="protein sequence ID" value="PPE67856.1"/>
    <property type="molecule type" value="Genomic_DNA"/>
</dbReference>
<dbReference type="Proteomes" id="UP000238605">
    <property type="component" value="Unassembled WGS sequence"/>
</dbReference>
<dbReference type="GO" id="GO:0071945">
    <property type="term" value="P:regulation of bacterial-type flagellum-dependent cell motility by regulation of motor speed"/>
    <property type="evidence" value="ECO:0007669"/>
    <property type="project" value="UniProtKB-UniRule"/>
</dbReference>
<dbReference type="InterPro" id="IPR012349">
    <property type="entry name" value="Split_barrel_FMN-bd"/>
</dbReference>
<dbReference type="SUPFAM" id="SSF141371">
    <property type="entry name" value="PilZ domain-like"/>
    <property type="match status" value="1"/>
</dbReference>
<comment type="subcellular location">
    <subcellularLocation>
        <location evidence="4">Bacterial flagellum basal body</location>
    </subcellularLocation>
</comment>
<comment type="caution">
    <text evidence="7">The sequence shown here is derived from an EMBL/GenBank/DDBJ whole genome shotgun (WGS) entry which is preliminary data.</text>
</comment>